<dbReference type="EMBL" id="CP053587">
    <property type="protein sequence ID" value="WNZ26952.1"/>
    <property type="molecule type" value="Genomic_DNA"/>
</dbReference>
<name>A0AA96WYB6_9CYAN</name>
<accession>A0AA96WYB6</accession>
<gene>
    <name evidence="2" type="ORF">HJG54_28935</name>
</gene>
<evidence type="ECO:0008006" key="3">
    <source>
        <dbReference type="Google" id="ProtNLM"/>
    </source>
</evidence>
<evidence type="ECO:0000256" key="1">
    <source>
        <dbReference type="SAM" id="MobiDB-lite"/>
    </source>
</evidence>
<dbReference type="RefSeq" id="WP_316436526.1">
    <property type="nucleotide sequence ID" value="NZ_CP053587.1"/>
</dbReference>
<dbReference type="AlphaFoldDB" id="A0AA96WYB6"/>
<organism evidence="2">
    <name type="scientific">Leptolyngbya sp. NK1-12</name>
    <dbReference type="NCBI Taxonomy" id="2547451"/>
    <lineage>
        <taxon>Bacteria</taxon>
        <taxon>Bacillati</taxon>
        <taxon>Cyanobacteriota</taxon>
        <taxon>Cyanophyceae</taxon>
        <taxon>Leptolyngbyales</taxon>
        <taxon>Leptolyngbyaceae</taxon>
        <taxon>Leptolyngbya group</taxon>
        <taxon>Leptolyngbya</taxon>
    </lineage>
</organism>
<reference evidence="2" key="1">
    <citation type="submission" date="2020-05" db="EMBL/GenBank/DDBJ databases">
        <authorList>
            <person name="Zhu T."/>
            <person name="Keshari N."/>
            <person name="Lu X."/>
        </authorList>
    </citation>
    <scope>NUCLEOTIDE SEQUENCE</scope>
    <source>
        <strain evidence="2">NK1-12</strain>
    </source>
</reference>
<proteinExistence type="predicted"/>
<evidence type="ECO:0000313" key="2">
    <source>
        <dbReference type="EMBL" id="WNZ26952.1"/>
    </source>
</evidence>
<protein>
    <recommendedName>
        <fullName evidence="3">Isochorismate synthase</fullName>
    </recommendedName>
</protein>
<feature type="region of interest" description="Disordered" evidence="1">
    <location>
        <begin position="34"/>
        <end position="58"/>
    </location>
</feature>
<sequence>MSIKSQLQKLLTTLETVPQQVIRYISSAVARVFSPNDDDYPKTGVQPFKGDPSDKKSF</sequence>